<dbReference type="RefSeq" id="WP_285098142.1">
    <property type="nucleotide sequence ID" value="NZ_JARTOI010000015.1"/>
</dbReference>
<keyword evidence="2" id="KW-1185">Reference proteome</keyword>
<proteinExistence type="predicted"/>
<evidence type="ECO:0000313" key="2">
    <source>
        <dbReference type="Proteomes" id="UP001174748"/>
    </source>
</evidence>
<name>A0ABT7GCL5_9GAMM</name>
<protein>
    <recommendedName>
        <fullName evidence="3">MFS transporter</fullName>
    </recommendedName>
</protein>
<feature type="non-terminal residue" evidence="1">
    <location>
        <position position="1"/>
    </location>
</feature>
<comment type="caution">
    <text evidence="1">The sequence shown here is derived from an EMBL/GenBank/DDBJ whole genome shotgun (WGS) entry which is preliminary data.</text>
</comment>
<gene>
    <name evidence="1" type="ORF">P9921_10945</name>
</gene>
<evidence type="ECO:0008006" key="3">
    <source>
        <dbReference type="Google" id="ProtNLM"/>
    </source>
</evidence>
<accession>A0ABT7GCL5</accession>
<dbReference type="EMBL" id="JARTOI010000015">
    <property type="protein sequence ID" value="MDK5170986.1"/>
    <property type="molecule type" value="Genomic_DNA"/>
</dbReference>
<sequence length="97" mass="10420">VILVGLAIDQIAQSGLSSLSVIYYSAQLFSVGVLHLREIICKNPHPPPAHIANLAAPKVITSSKALISSVHCSHYRLSEYSIVININMLVLIKGSLC</sequence>
<evidence type="ECO:0000313" key="1">
    <source>
        <dbReference type="EMBL" id="MDK5170986.1"/>
    </source>
</evidence>
<organism evidence="1 2">
    <name type="scientific">Serratia nevei</name>
    <dbReference type="NCBI Taxonomy" id="2703794"/>
    <lineage>
        <taxon>Bacteria</taxon>
        <taxon>Pseudomonadati</taxon>
        <taxon>Pseudomonadota</taxon>
        <taxon>Gammaproteobacteria</taxon>
        <taxon>Enterobacterales</taxon>
        <taxon>Yersiniaceae</taxon>
        <taxon>Serratia</taxon>
    </lineage>
</organism>
<dbReference type="Proteomes" id="UP001174748">
    <property type="component" value="Unassembled WGS sequence"/>
</dbReference>
<reference evidence="1" key="1">
    <citation type="submission" date="2023-01" db="EMBL/GenBank/DDBJ databases">
        <title>Genomic dissection of endemic carbapenem resistance: metallo-beta-lactamase gene dissemination through clonal, plasmid and integron transfer pathways.</title>
        <authorList>
            <person name="Macesic N."/>
        </authorList>
    </citation>
    <scope>NUCLEOTIDE SEQUENCE</scope>
    <source>
        <strain evidence="1">CPO382</strain>
    </source>
</reference>